<organism evidence="1 2">
    <name type="scientific">Solibacillus palustris</name>
    <dbReference type="NCBI Taxonomy" id="2908203"/>
    <lineage>
        <taxon>Bacteria</taxon>
        <taxon>Bacillati</taxon>
        <taxon>Bacillota</taxon>
        <taxon>Bacilli</taxon>
        <taxon>Bacillales</taxon>
        <taxon>Caryophanaceae</taxon>
        <taxon>Solibacillus</taxon>
    </lineage>
</organism>
<dbReference type="GO" id="GO:0032259">
    <property type="term" value="P:methylation"/>
    <property type="evidence" value="ECO:0007669"/>
    <property type="project" value="UniProtKB-KW"/>
</dbReference>
<dbReference type="PANTHER" id="PTHR43667">
    <property type="entry name" value="CYCLOPROPANE-FATTY-ACYL-PHOSPHOLIPID SYNTHASE"/>
    <property type="match status" value="1"/>
</dbReference>
<dbReference type="GO" id="GO:0008168">
    <property type="term" value="F:methyltransferase activity"/>
    <property type="evidence" value="ECO:0007669"/>
    <property type="project" value="UniProtKB-KW"/>
</dbReference>
<protein>
    <submittedName>
        <fullName evidence="1">Class I SAM-dependent methyltransferase</fullName>
    </submittedName>
</protein>
<evidence type="ECO:0000313" key="2">
    <source>
        <dbReference type="Proteomes" id="UP001316087"/>
    </source>
</evidence>
<keyword evidence="1" id="KW-0808">Transferase</keyword>
<proteinExistence type="predicted"/>
<dbReference type="RefSeq" id="WP_241369089.1">
    <property type="nucleotide sequence ID" value="NZ_JAKZFC010000002.1"/>
</dbReference>
<accession>A0ABS9UCH8</accession>
<sequence length="266" mass="29911">MNHLLACMKIIGDDSIQRTQLTHRIALVEEFNIEKGMRVLEIGCGQGDTTVALADAVGQTGKVVAIDIAAPHYGAPITLGEASDTIKQSPLGSRIDFHYETDFLAFNTAEMFDVIVLSHCSWYFARPQQLHSYFMKMKSMTNRVCFAEWDVDYTEISQRSHFCAVNILALYSAFCGGDGNIQNVFHKAQIEEMLGQAGFVIQQSNTIDATYLQDGEWEIDYANELYNQLHQAPIAIQTLATSYYHLMNRDEANRQSLNSFMLIATQ</sequence>
<reference evidence="1 2" key="1">
    <citation type="submission" date="2022-03" db="EMBL/GenBank/DDBJ databases">
        <authorList>
            <person name="Jo J.-H."/>
            <person name="Im W.-T."/>
        </authorList>
    </citation>
    <scope>NUCLEOTIDE SEQUENCE [LARGE SCALE GENOMIC DNA]</scope>
    <source>
        <strain evidence="1 2">MA9</strain>
    </source>
</reference>
<dbReference type="InterPro" id="IPR050723">
    <property type="entry name" value="CFA/CMAS"/>
</dbReference>
<evidence type="ECO:0000313" key="1">
    <source>
        <dbReference type="EMBL" id="MCH7322042.1"/>
    </source>
</evidence>
<gene>
    <name evidence="1" type="ORF">LZ480_09060</name>
</gene>
<dbReference type="Proteomes" id="UP001316087">
    <property type="component" value="Unassembled WGS sequence"/>
</dbReference>
<dbReference type="PANTHER" id="PTHR43667:SF2">
    <property type="entry name" value="FATTY ACID C-METHYL TRANSFERASE"/>
    <property type="match status" value="1"/>
</dbReference>
<comment type="caution">
    <text evidence="1">The sequence shown here is derived from an EMBL/GenBank/DDBJ whole genome shotgun (WGS) entry which is preliminary data.</text>
</comment>
<dbReference type="EMBL" id="JAKZFC010000002">
    <property type="protein sequence ID" value="MCH7322042.1"/>
    <property type="molecule type" value="Genomic_DNA"/>
</dbReference>
<dbReference type="Pfam" id="PF13489">
    <property type="entry name" value="Methyltransf_23"/>
    <property type="match status" value="1"/>
</dbReference>
<dbReference type="Gene3D" id="3.40.50.150">
    <property type="entry name" value="Vaccinia Virus protein VP39"/>
    <property type="match status" value="1"/>
</dbReference>
<keyword evidence="1" id="KW-0489">Methyltransferase</keyword>
<name>A0ABS9UCH8_9BACL</name>
<dbReference type="CDD" id="cd02440">
    <property type="entry name" value="AdoMet_MTases"/>
    <property type="match status" value="1"/>
</dbReference>
<keyword evidence="2" id="KW-1185">Reference proteome</keyword>
<dbReference type="SUPFAM" id="SSF53335">
    <property type="entry name" value="S-adenosyl-L-methionine-dependent methyltransferases"/>
    <property type="match status" value="1"/>
</dbReference>
<dbReference type="InterPro" id="IPR029063">
    <property type="entry name" value="SAM-dependent_MTases_sf"/>
</dbReference>